<dbReference type="OrthoDB" id="6133115at2759"/>
<dbReference type="GO" id="GO:0022857">
    <property type="term" value="F:transmembrane transporter activity"/>
    <property type="evidence" value="ECO:0000318"/>
    <property type="project" value="GO_Central"/>
</dbReference>
<keyword evidence="6 9" id="KW-1133">Transmembrane helix</keyword>
<dbReference type="Gramene" id="Manes.08G124000.1.v8.1">
    <property type="protein sequence ID" value="Manes.08G124000.1.v8.1.CDS"/>
    <property type="gene ID" value="Manes.08G124000.v8.1"/>
</dbReference>
<dbReference type="GO" id="GO:0051119">
    <property type="term" value="F:sugar transmembrane transporter activity"/>
    <property type="evidence" value="ECO:0007669"/>
    <property type="project" value="InterPro"/>
</dbReference>
<accession>A0A2C9VFQ1</accession>
<name>A0A2C9VFQ1_MANES</name>
<evidence type="ECO:0000256" key="4">
    <source>
        <dbReference type="ARBA" id="ARBA00022597"/>
    </source>
</evidence>
<evidence type="ECO:0000256" key="6">
    <source>
        <dbReference type="ARBA" id="ARBA00022989"/>
    </source>
</evidence>
<keyword evidence="3 8" id="KW-0813">Transport</keyword>
<feature type="transmembrane region" description="Helical" evidence="9">
    <location>
        <begin position="344"/>
        <end position="366"/>
    </location>
</feature>
<dbReference type="PANTHER" id="PTHR48021:SF25">
    <property type="entry name" value="SUGAR TRANSPORTER ERD6-LIKE 5"/>
    <property type="match status" value="1"/>
</dbReference>
<dbReference type="OMA" id="MVNASWN"/>
<feature type="transmembrane region" description="Helical" evidence="9">
    <location>
        <begin position="118"/>
        <end position="139"/>
    </location>
</feature>
<comment type="caution">
    <text evidence="11">The sequence shown here is derived from an EMBL/GenBank/DDBJ whole genome shotgun (WGS) entry which is preliminary data.</text>
</comment>
<feature type="transmembrane region" description="Helical" evidence="9">
    <location>
        <begin position="440"/>
        <end position="461"/>
    </location>
</feature>
<comment type="subcellular location">
    <subcellularLocation>
        <location evidence="1">Membrane</location>
        <topology evidence="1">Multi-pass membrane protein</topology>
    </subcellularLocation>
</comment>
<dbReference type="InterPro" id="IPR050549">
    <property type="entry name" value="MFS_Trehalose_Transporter"/>
</dbReference>
<dbReference type="InterPro" id="IPR005828">
    <property type="entry name" value="MFS_sugar_transport-like"/>
</dbReference>
<evidence type="ECO:0000313" key="12">
    <source>
        <dbReference type="Proteomes" id="UP000091857"/>
    </source>
</evidence>
<evidence type="ECO:0000313" key="11">
    <source>
        <dbReference type="EMBL" id="OAY44117.1"/>
    </source>
</evidence>
<evidence type="ECO:0000256" key="1">
    <source>
        <dbReference type="ARBA" id="ARBA00004141"/>
    </source>
</evidence>
<dbReference type="Gene3D" id="1.20.1250.20">
    <property type="entry name" value="MFS general substrate transporter like domains"/>
    <property type="match status" value="1"/>
</dbReference>
<keyword evidence="4" id="KW-0762">Sugar transport</keyword>
<evidence type="ECO:0000256" key="7">
    <source>
        <dbReference type="ARBA" id="ARBA00023136"/>
    </source>
</evidence>
<dbReference type="Pfam" id="PF00083">
    <property type="entry name" value="Sugar_tr"/>
    <property type="match status" value="1"/>
</dbReference>
<feature type="transmembrane region" description="Helical" evidence="9">
    <location>
        <begin position="174"/>
        <end position="193"/>
    </location>
</feature>
<protein>
    <recommendedName>
        <fullName evidence="10">Major facilitator superfamily (MFS) profile domain-containing protein</fullName>
    </recommendedName>
</protein>
<feature type="transmembrane region" description="Helical" evidence="9">
    <location>
        <begin position="282"/>
        <end position="304"/>
    </location>
</feature>
<dbReference type="GO" id="GO:0016020">
    <property type="term" value="C:membrane"/>
    <property type="evidence" value="ECO:0000318"/>
    <property type="project" value="GO_Central"/>
</dbReference>
<dbReference type="EMBL" id="CM004394">
    <property type="protein sequence ID" value="OAY44117.1"/>
    <property type="molecule type" value="Genomic_DNA"/>
</dbReference>
<evidence type="ECO:0000256" key="9">
    <source>
        <dbReference type="SAM" id="Phobius"/>
    </source>
</evidence>
<dbReference type="InterPro" id="IPR020846">
    <property type="entry name" value="MFS_dom"/>
</dbReference>
<dbReference type="FunFam" id="1.20.1250.20:FF:000043">
    <property type="entry name" value="sugar transporter ERD6-like 6"/>
    <property type="match status" value="1"/>
</dbReference>
<reference evidence="12" key="1">
    <citation type="journal article" date="2016" name="Nat. Biotechnol.">
        <title>Sequencing wild and cultivated cassava and related species reveals extensive interspecific hybridization and genetic diversity.</title>
        <authorList>
            <person name="Bredeson J.V."/>
            <person name="Lyons J.B."/>
            <person name="Prochnik S.E."/>
            <person name="Wu G.A."/>
            <person name="Ha C.M."/>
            <person name="Edsinger-Gonzales E."/>
            <person name="Grimwood J."/>
            <person name="Schmutz J."/>
            <person name="Rabbi I.Y."/>
            <person name="Egesi C."/>
            <person name="Nauluvula P."/>
            <person name="Lebot V."/>
            <person name="Ndunguru J."/>
            <person name="Mkamilo G."/>
            <person name="Bart R.S."/>
            <person name="Setter T.L."/>
            <person name="Gleadow R.M."/>
            <person name="Kulakow P."/>
            <person name="Ferguson M.E."/>
            <person name="Rounsley S."/>
            <person name="Rokhsar D.S."/>
        </authorList>
    </citation>
    <scope>NUCLEOTIDE SEQUENCE [LARGE SCALE GENOMIC DNA]</scope>
    <source>
        <strain evidence="12">cv. AM560-2</strain>
    </source>
</reference>
<dbReference type="NCBIfam" id="TIGR00879">
    <property type="entry name" value="SP"/>
    <property type="match status" value="1"/>
</dbReference>
<evidence type="ECO:0000256" key="8">
    <source>
        <dbReference type="RuleBase" id="RU003346"/>
    </source>
</evidence>
<dbReference type="Proteomes" id="UP000091857">
    <property type="component" value="Chromosome 8"/>
</dbReference>
<evidence type="ECO:0000259" key="10">
    <source>
        <dbReference type="PROSITE" id="PS50850"/>
    </source>
</evidence>
<dbReference type="GO" id="GO:0055085">
    <property type="term" value="P:transmembrane transport"/>
    <property type="evidence" value="ECO:0000318"/>
    <property type="project" value="GO_Central"/>
</dbReference>
<sequence length="485" mass="52020">MGREGIEEGDVSSSLLVKDRSQIRGRDDASVGGDGQSKGSPATAVVVISTLVAVSGSYVFGSAVGYSSPTQSGIMDDLGLSLAEYSVFGSILTIGAMVGAMMSGRIADYTGRRGTMGFSEMFCIIGWLAIAFSKASWLLDVGRLLLGYGMGLLSYVVPIYVAEITPKNLRGAFTTAHQLMICCGASMTFLIGAFVSWRILAIIGTIPCLLQLLGLFVIPESPRWLAKIGRWKECEAALQRLRGENADISDEAAEIKDYTETLQQHSEAGIFELFQWKYAHSLVVGVGLMVLQQFGGVNGIAFYASSIFVSAGFSGTVGTIAMVVVQVPLTALGVVLMDISGRRPLMMISAAGTCLGCFLVALSFLSQGLHKWMEFSPFLALVGVLIYIGSFALGIGGIPWVIMSEIFPINMKGSAGSLVTVVNWLGSWIVSYTFNFIMDWSSAGTFFIFSFICGITVLFVWKLVPETKGRTLEEIQASMNPFTAE</sequence>
<organism evidence="11 12">
    <name type="scientific">Manihot esculenta</name>
    <name type="common">Cassava</name>
    <name type="synonym">Jatropha manihot</name>
    <dbReference type="NCBI Taxonomy" id="3983"/>
    <lineage>
        <taxon>Eukaryota</taxon>
        <taxon>Viridiplantae</taxon>
        <taxon>Streptophyta</taxon>
        <taxon>Embryophyta</taxon>
        <taxon>Tracheophyta</taxon>
        <taxon>Spermatophyta</taxon>
        <taxon>Magnoliopsida</taxon>
        <taxon>eudicotyledons</taxon>
        <taxon>Gunneridae</taxon>
        <taxon>Pentapetalae</taxon>
        <taxon>rosids</taxon>
        <taxon>fabids</taxon>
        <taxon>Malpighiales</taxon>
        <taxon>Euphorbiaceae</taxon>
        <taxon>Crotonoideae</taxon>
        <taxon>Manihoteae</taxon>
        <taxon>Manihot</taxon>
    </lineage>
</organism>
<feature type="transmembrane region" description="Helical" evidence="9">
    <location>
        <begin position="415"/>
        <end position="434"/>
    </location>
</feature>
<feature type="transmembrane region" description="Helical" evidence="9">
    <location>
        <begin position="85"/>
        <end position="106"/>
    </location>
</feature>
<dbReference type="AlphaFoldDB" id="A0A2C9VFQ1"/>
<dbReference type="SUPFAM" id="SSF103473">
    <property type="entry name" value="MFS general substrate transporter"/>
    <property type="match status" value="1"/>
</dbReference>
<dbReference type="PROSITE" id="PS50850">
    <property type="entry name" value="MFS"/>
    <property type="match status" value="1"/>
</dbReference>
<dbReference type="PRINTS" id="PR00171">
    <property type="entry name" value="SUGRTRNSPORT"/>
</dbReference>
<dbReference type="InterPro" id="IPR036259">
    <property type="entry name" value="MFS_trans_sf"/>
</dbReference>
<feature type="domain" description="Major facilitator superfamily (MFS) profile" evidence="10">
    <location>
        <begin position="49"/>
        <end position="468"/>
    </location>
</feature>
<proteinExistence type="inferred from homology"/>
<keyword evidence="7 9" id="KW-0472">Membrane</keyword>
<dbReference type="PANTHER" id="PTHR48021">
    <property type="match status" value="1"/>
</dbReference>
<evidence type="ECO:0000256" key="3">
    <source>
        <dbReference type="ARBA" id="ARBA00022448"/>
    </source>
</evidence>
<feature type="transmembrane region" description="Helical" evidence="9">
    <location>
        <begin position="44"/>
        <end position="65"/>
    </location>
</feature>
<feature type="transmembrane region" description="Helical" evidence="9">
    <location>
        <begin position="145"/>
        <end position="162"/>
    </location>
</feature>
<feature type="transmembrane region" description="Helical" evidence="9">
    <location>
        <begin position="378"/>
        <end position="403"/>
    </location>
</feature>
<keyword evidence="12" id="KW-1185">Reference proteome</keyword>
<feature type="transmembrane region" description="Helical" evidence="9">
    <location>
        <begin position="316"/>
        <end position="337"/>
    </location>
</feature>
<dbReference type="InterPro" id="IPR003663">
    <property type="entry name" value="Sugar/inositol_transpt"/>
</dbReference>
<feature type="transmembrane region" description="Helical" evidence="9">
    <location>
        <begin position="199"/>
        <end position="218"/>
    </location>
</feature>
<dbReference type="STRING" id="3983.A0A2C9VFQ1"/>
<keyword evidence="5 9" id="KW-0812">Transmembrane</keyword>
<dbReference type="CDD" id="cd17358">
    <property type="entry name" value="MFS_GLUT6_8_Class3_like"/>
    <property type="match status" value="1"/>
</dbReference>
<evidence type="ECO:0000256" key="2">
    <source>
        <dbReference type="ARBA" id="ARBA00010992"/>
    </source>
</evidence>
<gene>
    <name evidence="11" type="ORF">MANES_08G124000v8</name>
</gene>
<dbReference type="InterPro" id="IPR044775">
    <property type="entry name" value="MFS_ERD6/Tret1-like"/>
</dbReference>
<evidence type="ECO:0000256" key="5">
    <source>
        <dbReference type="ARBA" id="ARBA00022692"/>
    </source>
</evidence>
<comment type="similarity">
    <text evidence="2 8">Belongs to the major facilitator superfamily. Sugar transporter (TC 2.A.1.1) family.</text>
</comment>